<organism evidence="2 3">
    <name type="scientific">Bordetella bronchialis</name>
    <dbReference type="NCBI Taxonomy" id="463025"/>
    <lineage>
        <taxon>Bacteria</taxon>
        <taxon>Pseudomonadati</taxon>
        <taxon>Pseudomonadota</taxon>
        <taxon>Betaproteobacteria</taxon>
        <taxon>Burkholderiales</taxon>
        <taxon>Alcaligenaceae</taxon>
        <taxon>Bordetella</taxon>
    </lineage>
</organism>
<feature type="region of interest" description="Disordered" evidence="1">
    <location>
        <begin position="123"/>
        <end position="148"/>
    </location>
</feature>
<sequence length="148" mass="15027">MEDVLVGEDGTREPPGKEAVGLSSAASALPAGEPDAVDTAEEAEEADKADEVGEVDEVGEAEEAEEADMADTLSWDPPCTPESGALETDPAVRRGLSGALYTPWTSTSLRSAGRGLGALLQARLPPPTVPASKDRSLSLPMGGGVAGL</sequence>
<evidence type="ECO:0000313" key="3">
    <source>
        <dbReference type="Proteomes" id="UP000091897"/>
    </source>
</evidence>
<proteinExistence type="predicted"/>
<protein>
    <submittedName>
        <fullName evidence="2">Uncharacterized protein</fullName>
    </submittedName>
</protein>
<accession>A0ABN4RC49</accession>
<dbReference type="EMBL" id="CP016170">
    <property type="protein sequence ID" value="ANN68921.1"/>
    <property type="molecule type" value="Genomic_DNA"/>
</dbReference>
<feature type="region of interest" description="Disordered" evidence="1">
    <location>
        <begin position="1"/>
        <end position="93"/>
    </location>
</feature>
<dbReference type="Proteomes" id="UP000091897">
    <property type="component" value="Chromosome"/>
</dbReference>
<reference evidence="2 3" key="1">
    <citation type="submission" date="2016-06" db="EMBL/GenBank/DDBJ databases">
        <title>Complete genome sequences of Bordetella bronchialis and Bordetella flabilis.</title>
        <authorList>
            <person name="LiPuma J.J."/>
            <person name="Spilker T."/>
        </authorList>
    </citation>
    <scope>NUCLEOTIDE SEQUENCE [LARGE SCALE GENOMIC DNA]</scope>
    <source>
        <strain evidence="2 3">AU3182</strain>
    </source>
</reference>
<feature type="compositionally biased region" description="Low complexity" evidence="1">
    <location>
        <begin position="18"/>
        <end position="34"/>
    </location>
</feature>
<evidence type="ECO:0000313" key="2">
    <source>
        <dbReference type="EMBL" id="ANN68921.1"/>
    </source>
</evidence>
<name>A0ABN4RC49_9BORD</name>
<gene>
    <name evidence="2" type="ORF">BAU06_23790</name>
</gene>
<keyword evidence="3" id="KW-1185">Reference proteome</keyword>
<feature type="compositionally biased region" description="Acidic residues" evidence="1">
    <location>
        <begin position="35"/>
        <end position="69"/>
    </location>
</feature>
<evidence type="ECO:0000256" key="1">
    <source>
        <dbReference type="SAM" id="MobiDB-lite"/>
    </source>
</evidence>